<protein>
    <submittedName>
        <fullName evidence="2">Uncharacterized protein</fullName>
    </submittedName>
</protein>
<feature type="compositionally biased region" description="Basic residues" evidence="1">
    <location>
        <begin position="200"/>
        <end position="213"/>
    </location>
</feature>
<keyword evidence="3" id="KW-1185">Reference proteome</keyword>
<gene>
    <name evidence="2" type="ORF">ECRASSUSDP1_LOCUS15187</name>
</gene>
<feature type="compositionally biased region" description="Basic and acidic residues" evidence="1">
    <location>
        <begin position="121"/>
        <end position="136"/>
    </location>
</feature>
<name>A0AAD2CYG7_EUPCR</name>
<sequence>MEDKAQIVTMDMFKALERKFRLMSEEIKNLKKEVADLKKENKQLKKSSNKNQPQEEVELNRKLREVPEKTSRRPSDLKEVRTNFKVACGKSNRYLGRANLPAKAYHSDCNFVHERRKRKLENKENSNFEVNSDKKTPGNLKKERHSVVSIPQKSQFSLKKHLGKSRGSFSRINSLKKLNNTETSDYHSNTQKEKSTTSRKPQKPKFHHIKSRINTHLPPSVPSKPILNPEEHKDPTSSLKNNRSGYILPHSAV</sequence>
<comment type="caution">
    <text evidence="2">The sequence shown here is derived from an EMBL/GenBank/DDBJ whole genome shotgun (WGS) entry which is preliminary data.</text>
</comment>
<dbReference type="Proteomes" id="UP001295684">
    <property type="component" value="Unassembled WGS sequence"/>
</dbReference>
<proteinExistence type="predicted"/>
<dbReference type="EMBL" id="CAMPGE010015203">
    <property type="protein sequence ID" value="CAI2373838.1"/>
    <property type="molecule type" value="Genomic_DNA"/>
</dbReference>
<dbReference type="AlphaFoldDB" id="A0AAD2CYG7"/>
<reference evidence="2" key="1">
    <citation type="submission" date="2023-07" db="EMBL/GenBank/DDBJ databases">
        <authorList>
            <consortium name="AG Swart"/>
            <person name="Singh M."/>
            <person name="Singh A."/>
            <person name="Seah K."/>
            <person name="Emmerich C."/>
        </authorList>
    </citation>
    <scope>NUCLEOTIDE SEQUENCE</scope>
    <source>
        <strain evidence="2">DP1</strain>
    </source>
</reference>
<accession>A0AAD2CYG7</accession>
<organism evidence="2 3">
    <name type="scientific">Euplotes crassus</name>
    <dbReference type="NCBI Taxonomy" id="5936"/>
    <lineage>
        <taxon>Eukaryota</taxon>
        <taxon>Sar</taxon>
        <taxon>Alveolata</taxon>
        <taxon>Ciliophora</taxon>
        <taxon>Intramacronucleata</taxon>
        <taxon>Spirotrichea</taxon>
        <taxon>Hypotrichia</taxon>
        <taxon>Euplotida</taxon>
        <taxon>Euplotidae</taxon>
        <taxon>Moneuplotes</taxon>
    </lineage>
</organism>
<feature type="compositionally biased region" description="Basic and acidic residues" evidence="1">
    <location>
        <begin position="58"/>
        <end position="78"/>
    </location>
</feature>
<evidence type="ECO:0000313" key="3">
    <source>
        <dbReference type="Proteomes" id="UP001295684"/>
    </source>
</evidence>
<dbReference type="Gene3D" id="1.20.5.340">
    <property type="match status" value="1"/>
</dbReference>
<feature type="region of interest" description="Disordered" evidence="1">
    <location>
        <begin position="120"/>
        <end position="253"/>
    </location>
</feature>
<evidence type="ECO:0000313" key="2">
    <source>
        <dbReference type="EMBL" id="CAI2373838.1"/>
    </source>
</evidence>
<evidence type="ECO:0000256" key="1">
    <source>
        <dbReference type="SAM" id="MobiDB-lite"/>
    </source>
</evidence>
<feature type="region of interest" description="Disordered" evidence="1">
    <location>
        <begin position="39"/>
        <end position="78"/>
    </location>
</feature>
<feature type="compositionally biased region" description="Polar residues" evidence="1">
    <location>
        <begin position="167"/>
        <end position="189"/>
    </location>
</feature>